<dbReference type="EMBL" id="CP000474">
    <property type="protein sequence ID" value="ABM07144.1"/>
    <property type="molecule type" value="Genomic_DNA"/>
</dbReference>
<name>A1RBP7_PAEAT</name>
<dbReference type="OrthoDB" id="7596142at2"/>
<sequence>MNDGKDTMSFLESLWSIIVAFFFIAYLILLFQIISDLLRDKALSGGVKALWILCLFVAPFISALIYVIMRGKGMALRSEIRVRESVEEAENYIREVAGAPSPTQQIEAAKALLAAGDITEAEYARLKEIALA</sequence>
<accession>A1RBP7</accession>
<dbReference type="eggNOG" id="ENOG5031Q26">
    <property type="taxonomic scope" value="Bacteria"/>
</dbReference>
<keyword evidence="1" id="KW-0812">Transmembrane</keyword>
<dbReference type="Proteomes" id="UP000000637">
    <property type="component" value="Chromosome"/>
</dbReference>
<protein>
    <submittedName>
        <fullName evidence="2">Integral membrane protein</fullName>
    </submittedName>
</protein>
<gene>
    <name evidence="2" type="ordered locus">AAur_3987</name>
</gene>
<evidence type="ECO:0000256" key="1">
    <source>
        <dbReference type="SAM" id="Phobius"/>
    </source>
</evidence>
<evidence type="ECO:0000313" key="3">
    <source>
        <dbReference type="Proteomes" id="UP000000637"/>
    </source>
</evidence>
<feature type="transmembrane region" description="Helical" evidence="1">
    <location>
        <begin position="12"/>
        <end position="34"/>
    </location>
</feature>
<organism evidence="2 3">
    <name type="scientific">Paenarthrobacter aurescens (strain TC1)</name>
    <dbReference type="NCBI Taxonomy" id="290340"/>
    <lineage>
        <taxon>Bacteria</taxon>
        <taxon>Bacillati</taxon>
        <taxon>Actinomycetota</taxon>
        <taxon>Actinomycetes</taxon>
        <taxon>Micrococcales</taxon>
        <taxon>Micrococcaceae</taxon>
        <taxon>Paenarthrobacter</taxon>
    </lineage>
</organism>
<keyword evidence="3" id="KW-1185">Reference proteome</keyword>
<dbReference type="HOGENOM" id="CLU_126480_0_0_11"/>
<feature type="transmembrane region" description="Helical" evidence="1">
    <location>
        <begin position="49"/>
        <end position="69"/>
    </location>
</feature>
<keyword evidence="1" id="KW-1133">Transmembrane helix</keyword>
<reference evidence="2 3" key="1">
    <citation type="journal article" date="2006" name="PLoS Genet.">
        <title>Secrets of soil survival revealed by the genome sequence of Arthrobacter aurescens TC1.</title>
        <authorList>
            <person name="Mongodin E.F."/>
            <person name="Shapir N."/>
            <person name="Daugherty S.C."/>
            <person name="DeBoy R.T."/>
            <person name="Emerson J.B."/>
            <person name="Shvartzbeyn A."/>
            <person name="Radune D."/>
            <person name="Vamathevan J."/>
            <person name="Riggs F."/>
            <person name="Grinberg V."/>
            <person name="Khouri H."/>
            <person name="Wackett L.P."/>
            <person name="Nelson K.E."/>
            <person name="Sadowsky M.J."/>
        </authorList>
    </citation>
    <scope>NUCLEOTIDE SEQUENCE [LARGE SCALE GENOMIC DNA]</scope>
    <source>
        <strain evidence="2 3">TC1</strain>
    </source>
</reference>
<proteinExistence type="predicted"/>
<dbReference type="KEGG" id="aau:AAur_3987"/>
<keyword evidence="1" id="KW-0472">Membrane</keyword>
<dbReference type="STRING" id="290340.AAur_3987"/>
<dbReference type="AlphaFoldDB" id="A1RBP7"/>
<evidence type="ECO:0000313" key="2">
    <source>
        <dbReference type="EMBL" id="ABM07144.1"/>
    </source>
</evidence>